<feature type="active site" description="Proton acceptor; for dehydratase activity" evidence="6">
    <location>
        <position position="964"/>
    </location>
</feature>
<evidence type="ECO:0000256" key="1">
    <source>
        <dbReference type="ARBA" id="ARBA00001957"/>
    </source>
</evidence>
<evidence type="ECO:0000259" key="8">
    <source>
        <dbReference type="PROSITE" id="PS52019"/>
    </source>
</evidence>
<dbReference type="SMART" id="SM00825">
    <property type="entry name" value="PKS_KS"/>
    <property type="match status" value="1"/>
</dbReference>
<dbReference type="SUPFAM" id="SSF52151">
    <property type="entry name" value="FabD/lysophospholipase-like"/>
    <property type="match status" value="1"/>
</dbReference>
<feature type="domain" description="Ketosynthase family 3 (KS3)" evidence="7">
    <location>
        <begin position="10"/>
        <end position="433"/>
    </location>
</feature>
<dbReference type="GO" id="GO:0004315">
    <property type="term" value="F:3-oxoacyl-[acyl-carrier-protein] synthase activity"/>
    <property type="evidence" value="ECO:0007669"/>
    <property type="project" value="InterPro"/>
</dbReference>
<dbReference type="SMART" id="SM00829">
    <property type="entry name" value="PKS_ER"/>
    <property type="match status" value="1"/>
</dbReference>
<dbReference type="SUPFAM" id="SSF55048">
    <property type="entry name" value="Probable ACP-binding domain of malonyl-CoA ACP transacylase"/>
    <property type="match status" value="1"/>
</dbReference>
<dbReference type="eggNOG" id="KOG1178">
    <property type="taxonomic scope" value="Eukaryota"/>
</dbReference>
<dbReference type="InterPro" id="IPR057326">
    <property type="entry name" value="KR_dom"/>
</dbReference>
<dbReference type="STRING" id="5786.F0ZCR2"/>
<proteinExistence type="predicted"/>
<dbReference type="InterPro" id="IPR036291">
    <property type="entry name" value="NAD(P)-bd_dom_sf"/>
</dbReference>
<evidence type="ECO:0000256" key="4">
    <source>
        <dbReference type="ARBA" id="ARBA00022679"/>
    </source>
</evidence>
<dbReference type="Gene3D" id="3.40.366.10">
    <property type="entry name" value="Malonyl-Coenzyme A Acyl Carrier Protein, domain 2"/>
    <property type="match status" value="1"/>
</dbReference>
<dbReference type="InterPro" id="IPR014031">
    <property type="entry name" value="Ketoacyl_synth_C"/>
</dbReference>
<reference evidence="10" key="1">
    <citation type="journal article" date="2011" name="Genome Biol.">
        <title>Comparative genomics of the social amoebae Dictyostelium discoideum and Dictyostelium purpureum.</title>
        <authorList>
            <consortium name="US DOE Joint Genome Institute (JGI-PGF)"/>
            <person name="Sucgang R."/>
            <person name="Kuo A."/>
            <person name="Tian X."/>
            <person name="Salerno W."/>
            <person name="Parikh A."/>
            <person name="Feasley C.L."/>
            <person name="Dalin E."/>
            <person name="Tu H."/>
            <person name="Huang E."/>
            <person name="Barry K."/>
            <person name="Lindquist E."/>
            <person name="Shapiro H."/>
            <person name="Bruce D."/>
            <person name="Schmutz J."/>
            <person name="Salamov A."/>
            <person name="Fey P."/>
            <person name="Gaudet P."/>
            <person name="Anjard C."/>
            <person name="Babu M.M."/>
            <person name="Basu S."/>
            <person name="Bushmanova Y."/>
            <person name="van der Wel H."/>
            <person name="Katoh-Kurasawa M."/>
            <person name="Dinh C."/>
            <person name="Coutinho P.M."/>
            <person name="Saito T."/>
            <person name="Elias M."/>
            <person name="Schaap P."/>
            <person name="Kay R.R."/>
            <person name="Henrissat B."/>
            <person name="Eichinger L."/>
            <person name="Rivero F."/>
            <person name="Putnam N.H."/>
            <person name="West C.M."/>
            <person name="Loomis W.F."/>
            <person name="Chisholm R.L."/>
            <person name="Shaulsky G."/>
            <person name="Strassmann J.E."/>
            <person name="Queller D.C."/>
            <person name="Kuspa A."/>
            <person name="Grigoriev I.V."/>
        </authorList>
    </citation>
    <scope>NUCLEOTIDE SEQUENCE [LARGE SCALE GENOMIC DNA]</scope>
    <source>
        <strain evidence="10">QSDP1</strain>
    </source>
</reference>
<evidence type="ECO:0000313" key="10">
    <source>
        <dbReference type="Proteomes" id="UP000001064"/>
    </source>
</evidence>
<dbReference type="SUPFAM" id="SSF51735">
    <property type="entry name" value="NAD(P)-binding Rossmann-fold domains"/>
    <property type="match status" value="3"/>
</dbReference>
<dbReference type="GO" id="GO:0016491">
    <property type="term" value="F:oxidoreductase activity"/>
    <property type="evidence" value="ECO:0007669"/>
    <property type="project" value="InterPro"/>
</dbReference>
<dbReference type="InterPro" id="IPR013154">
    <property type="entry name" value="ADH-like_N"/>
</dbReference>
<dbReference type="InterPro" id="IPR020843">
    <property type="entry name" value="ER"/>
</dbReference>
<dbReference type="Gene3D" id="3.40.47.10">
    <property type="match status" value="1"/>
</dbReference>
<dbReference type="Pfam" id="PF08240">
    <property type="entry name" value="ADH_N"/>
    <property type="match status" value="1"/>
</dbReference>
<keyword evidence="2" id="KW-0596">Phosphopantetheine</keyword>
<dbReference type="InterPro" id="IPR032821">
    <property type="entry name" value="PKS_assoc"/>
</dbReference>
<dbReference type="Gene3D" id="3.90.180.10">
    <property type="entry name" value="Medium-chain alcohol dehydrogenases, catalytic domain"/>
    <property type="match status" value="1"/>
</dbReference>
<accession>F0ZCR2</accession>
<dbReference type="Gene3D" id="3.30.70.3290">
    <property type="match status" value="1"/>
</dbReference>
<gene>
    <name evidence="9" type="ORF">DICPUDRAFT_149063</name>
</gene>
<dbReference type="Pfam" id="PF00698">
    <property type="entry name" value="Acyl_transf_1"/>
    <property type="match status" value="1"/>
</dbReference>
<dbReference type="InterPro" id="IPR049900">
    <property type="entry name" value="PKS_mFAS_DH"/>
</dbReference>
<dbReference type="EMBL" id="GL870980">
    <property type="protein sequence ID" value="EGC38263.1"/>
    <property type="molecule type" value="Genomic_DNA"/>
</dbReference>
<keyword evidence="4" id="KW-0808">Transferase</keyword>
<dbReference type="SUPFAM" id="SSF47336">
    <property type="entry name" value="ACP-like"/>
    <property type="match status" value="1"/>
</dbReference>
<dbReference type="PANTHER" id="PTHR45681">
    <property type="entry name" value="POLYKETIDE SYNTHASE 44-RELATED"/>
    <property type="match status" value="1"/>
</dbReference>
<dbReference type="InterPro" id="IPR016039">
    <property type="entry name" value="Thiolase-like"/>
</dbReference>
<dbReference type="InterPro" id="IPR049551">
    <property type="entry name" value="PKS_DH_C"/>
</dbReference>
<dbReference type="PROSITE" id="PS00606">
    <property type="entry name" value="KS3_1"/>
    <property type="match status" value="1"/>
</dbReference>
<dbReference type="RefSeq" id="XP_003285220.1">
    <property type="nucleotide sequence ID" value="XM_003285172.1"/>
</dbReference>
<dbReference type="NCBIfam" id="TIGR01746">
    <property type="entry name" value="Thioester-redct"/>
    <property type="match status" value="1"/>
</dbReference>
<feature type="region of interest" description="C-terminal hotdog fold" evidence="6">
    <location>
        <begin position="1065"/>
        <end position="1213"/>
    </location>
</feature>
<keyword evidence="3" id="KW-0597">Phosphoprotein</keyword>
<dbReference type="Pfam" id="PF02801">
    <property type="entry name" value="Ketoacyl-synt_C"/>
    <property type="match status" value="1"/>
</dbReference>
<dbReference type="PANTHER" id="PTHR45681:SF7">
    <property type="entry name" value="POLYKETIDE SYNTHASE 13-RELATED"/>
    <property type="match status" value="1"/>
</dbReference>
<dbReference type="InterPro" id="IPR014030">
    <property type="entry name" value="Ketoacyl_synth_N"/>
</dbReference>
<dbReference type="KEGG" id="dpp:DICPUDRAFT_149063"/>
<feature type="region of interest" description="N-terminal hotdog fold" evidence="6">
    <location>
        <begin position="930"/>
        <end position="1050"/>
    </location>
</feature>
<dbReference type="Pfam" id="PF07993">
    <property type="entry name" value="NAD_binding_4"/>
    <property type="match status" value="1"/>
</dbReference>
<dbReference type="CDD" id="cd00833">
    <property type="entry name" value="PKS"/>
    <property type="match status" value="1"/>
</dbReference>
<dbReference type="VEuPathDB" id="AmoebaDB:DICPUDRAFT_149063"/>
<dbReference type="Pfam" id="PF16197">
    <property type="entry name" value="KAsynt_C_assoc"/>
    <property type="match status" value="1"/>
</dbReference>
<dbReference type="Pfam" id="PF00109">
    <property type="entry name" value="ketoacyl-synt"/>
    <property type="match status" value="1"/>
</dbReference>
<dbReference type="CDD" id="cd05195">
    <property type="entry name" value="enoyl_red"/>
    <property type="match status" value="1"/>
</dbReference>
<dbReference type="InterPro" id="IPR016035">
    <property type="entry name" value="Acyl_Trfase/lysoPLipase"/>
</dbReference>
<dbReference type="PROSITE" id="PS52019">
    <property type="entry name" value="PKS_MFAS_DH"/>
    <property type="match status" value="1"/>
</dbReference>
<dbReference type="OrthoDB" id="329835at2759"/>
<dbReference type="InterPro" id="IPR010080">
    <property type="entry name" value="Thioester_reductase-like_dom"/>
</dbReference>
<evidence type="ECO:0008006" key="11">
    <source>
        <dbReference type="Google" id="ProtNLM"/>
    </source>
</evidence>
<comment type="cofactor">
    <cofactor evidence="1">
        <name>pantetheine 4'-phosphate</name>
        <dbReference type="ChEBI" id="CHEBI:47942"/>
    </cofactor>
</comment>
<dbReference type="GeneID" id="10502419"/>
<evidence type="ECO:0000256" key="5">
    <source>
        <dbReference type="ARBA" id="ARBA00037046"/>
    </source>
</evidence>
<dbReference type="InterPro" id="IPR014043">
    <property type="entry name" value="Acyl_transferase_dom"/>
</dbReference>
<dbReference type="Gene3D" id="3.10.129.110">
    <property type="entry name" value="Polyketide synthase dehydratase"/>
    <property type="match status" value="1"/>
</dbReference>
<sequence>MDNYNLDNNSEDVAIIGVGFRLPGDSNTPDQFWENLKNKFNGIVDATQEYQRWSENHVYTGEIKSKNAGLVSIDEWKSFDPLLFGIAPNELGITDPQQRLLLKSTFEALEDAGLDPIQGMRGTNTSVYIGATTIDYKMTAYTEKDNSINSLISNLHTMSNRISYCFDFRGQSLTLDTACSSSSNAIHLGYKSIVNGDSEYSIVGGSNLIIDTLYTKAVSYLNMAGAGGYCKTFDSAADGFVRAEGCGVLVLKKLSNAIKDGNNIYCVIKGANSNADGTFNKTTFFAPSKYAQNANLEKVLLDSKTNPSDIDYFECHGTGTPTGDPIETEAISMSLKDHRSNNSPLLIGSVKSNIGHLEPASGVASIIKCCLMFKHRQFAPNIHFNNPNPNIKFNEWNIKVVTDLTPFPKNKLVTIGVNNFGATGSNVCIILKEYNQQLQLQTSQKSKNEINYLIPFSANSKTSLEDYKSKILNNISNYSNKIEFNDFIKHQVFCKSPNFLQRSVISAKDWNSFNDNFKNQIKTSSNKSYNILHKHSNPEIIFVMCGQGPQYTSMALKLYENNTIFRKSMDMINEKLSKHAGFNILEKLRSIDPTDKKSINDPLIAQTSLFIVQFSLIELYKHWGIKPSIIVGHSFGELASTFCSGMINLEEACFLAYQRARIQSLTVTNNQDKSLNSRMLVINISEEQFNQKYSSRYPDITICCYNSPSSIVVGGNEAKLIEIHNESKSNGIFSAFLGAQTAFHSSAQESIKDLVYSLKQIKYNKPTIPTFSTVTGELFGNNEIEPPASHYIYSNIREPVMFSKAIENIFNHIETQNKNNRAIFLEISPHPTLSYYIKQMIPKESNYFSEDSITVISSLNKNKDDTQEIQNTISQLYCKGYNVNFKSQFINEDIYLPSVISNTSILPRYQWDNNQYWSESDRSLKARTEGPSIDQKGFSINSNQTIYESFIDINRPPFEYLKGHVVKDKYYFPGCGYIDSLVSIFNSKDFIIPYLEFKTPLILKEKEVKHLQTSITKTSRNEYKVSFSFKDKNEWVETSLGKIHVFNFETPIEKLNFEKLKLKCGNTKLSKDELYTHIKSKTGLSYLNHFKRVEECYQGDGCTFSKISLNPSITSFKKSFLDPSIIDTTLHGFLSYIEDPCQIVLDRVEDYRIYSTNIPSDISNHTHIYCYSEFLGKFGESLTSSLKIMLDDGTVIIEADKVVCTSLIPIRDPLQIQNPNNELFSMYWQERDSLVQKSTLNNLSFNNPDYDNNILTIIENSIIPIKNEKAIFRILQISNNYELSTNIINLINTTLSNNSEIDIEFSIGLESNQEIKDIKSQLPSFNGSLLLKEINLNQALIEKQQLKCNYYDIIILPKQLQTTSKLIKDTEIFNILNPKGYLIHNSNQSDEELNEIGFEFNNFINPITISQKPSVLSNNNSIPIYDNIFIFGENSSNESNKFIETIQNSYSKSNISKSQNSKRLKMSYKDKRIFLIPNIDEFNLHSSKITDNSVIYFITTINQIKNQNDIARVTLDYVNINQHLLKNKLSTKHIIVSTYCQKEALNYTCSAVIGARRYFEEFIDLRLFSIDFDNESLLSNNVIENIECLTSTYQHSEYLIRKNIPYFERIKKESNLKAKFKSTSYQENNGLLAKLDPNLQYKLAPKKVLNPDYVEVKTEAFCINFKDNLIYRGLVPAELINSKGDISDPEFGFEFSGIITRIGDNVTEYKIGDQVFGYSTCAASTHIYPHKNNIFTKPNNISFVEASSIPVVYMTSLYCLFNIGNLNIEEKETVLIHTGTGGVGLSALNILKWKGFKSHLFVTVGSKEKEDYLREHYGSLITGIYSTRNINYVKEIKQKLKQLGSQKDGVDLILNTFSNEFMDANFKCLCKGGRVVDVSVTHLNPHEYTDYNKFKYNIGYHAVEMSRLNSEPIRILLKQLSYGFSTQGLELLPIKEFSVNNVKEAIEFINERKLIGKISVKMDSDVLTPLLENNNQDYNCLKPDYKINHESLGKTVLVSGQTGLILEILKWISKFSTSVETIIILSKSKKRWEIEKLVSGSKNNIKYIFKSCDIGEYESIKKSIQEIYFENKHIGQVESIFHFAFQYVNHEPLEVSKNDLYASLSAKSFGAMNLHNLSLEKQWELKQFILASSVTAIFGSPIQVGYTSSNYFLDALARHRRSLGLPAISTFWGLFETAGFISKQRSIARFIENMGFTPITVNLLLGSLDLFIQNQEISNSLSVNIFNDSIDSYANKPANSKIDFISNAIQSKNKQLSGEDSGATQIVIDKISELLTIEASKINHDCRLIDLGSDSMVIISLKNFIDSNYTQNLFTISQLQTLTIGVIIQNILKSLNGNNNNNKNKKTNNVKPNNQKIISNNNNREFWEKEIKLNNTVKNLANTSIDFNKLLANDLNVLLTGTSGYLGVYLLSNLLKRSNCSKIYCLVRNKKSNNEALETIINNLKYHGLYEQITANEFKKIEIILGDISIQQFGLQDEQYNNIASNINLIINCGAYTNLISPYSECKPINVASTYEMLKFASHNEKLIKPIIHISSFSIFTNIQKEEFEDSFIPSVDQIEQCENGYGQSKIVSEYLVREASNRGIPSIILRLPFIFANPSTGIGNKNDLIQLFIHACYKLKIYPDQFKVLTNLAPITWISDNVCKMILNANCWENNSSKTYNLISDTFKIGDVLEQLSKEFNLQKLDYNDWKSRLIESKNESCSKILFLEPQRKYFTPNLKATSSTIKLLESMNSNYNDSFVTINMIKNHLNFYFK</sequence>
<dbReference type="Proteomes" id="UP000001064">
    <property type="component" value="Unassembled WGS sequence"/>
</dbReference>
<feature type="domain" description="PKS/mFAS DH" evidence="8">
    <location>
        <begin position="930"/>
        <end position="1213"/>
    </location>
</feature>
<dbReference type="InterPro" id="IPR050444">
    <property type="entry name" value="Polyketide_Synthase"/>
</dbReference>
<dbReference type="OMA" id="RYPWQHG"/>
<dbReference type="GO" id="GO:0006633">
    <property type="term" value="P:fatty acid biosynthetic process"/>
    <property type="evidence" value="ECO:0000318"/>
    <property type="project" value="GO_Central"/>
</dbReference>
<dbReference type="InParanoid" id="F0ZCR2"/>
<dbReference type="CDD" id="cd08954">
    <property type="entry name" value="KR_1_FAS_SDR_x"/>
    <property type="match status" value="1"/>
</dbReference>
<dbReference type="InterPro" id="IPR011032">
    <property type="entry name" value="GroES-like_sf"/>
</dbReference>
<dbReference type="InterPro" id="IPR042104">
    <property type="entry name" value="PKS_dehydratase_sf"/>
</dbReference>
<dbReference type="Pfam" id="PF08659">
    <property type="entry name" value="KR"/>
    <property type="match status" value="1"/>
</dbReference>
<dbReference type="InterPro" id="IPR036736">
    <property type="entry name" value="ACP-like_sf"/>
</dbReference>
<evidence type="ECO:0000313" key="9">
    <source>
        <dbReference type="EMBL" id="EGC38263.1"/>
    </source>
</evidence>
<dbReference type="InterPro" id="IPR001227">
    <property type="entry name" value="Ac_transferase_dom_sf"/>
</dbReference>
<dbReference type="Pfam" id="PF23297">
    <property type="entry name" value="ACP_SdgA_C"/>
    <property type="match status" value="1"/>
</dbReference>
<dbReference type="PROSITE" id="PS52004">
    <property type="entry name" value="KS3_2"/>
    <property type="match status" value="1"/>
</dbReference>
<dbReference type="InterPro" id="IPR009081">
    <property type="entry name" value="PP-bd_ACP"/>
</dbReference>
<dbReference type="SMART" id="SM00827">
    <property type="entry name" value="PKS_AT"/>
    <property type="match status" value="1"/>
</dbReference>
<dbReference type="eggNOG" id="KOG1202">
    <property type="taxonomic scope" value="Eukaryota"/>
</dbReference>
<dbReference type="InterPro" id="IPR013120">
    <property type="entry name" value="FAR_NAD-bd"/>
</dbReference>
<dbReference type="SMART" id="SM00822">
    <property type="entry name" value="PKS_KR"/>
    <property type="match status" value="1"/>
</dbReference>
<evidence type="ECO:0000256" key="2">
    <source>
        <dbReference type="ARBA" id="ARBA00022450"/>
    </source>
</evidence>
<protein>
    <recommendedName>
        <fullName evidence="11">Carrier domain-containing protein</fullName>
    </recommendedName>
</protein>
<dbReference type="InterPro" id="IPR013968">
    <property type="entry name" value="PKS_KR"/>
</dbReference>
<dbReference type="SUPFAM" id="SSF53901">
    <property type="entry name" value="Thiolase-like"/>
    <property type="match status" value="1"/>
</dbReference>
<comment type="function">
    <text evidence="5">Probable polyketide synthase.</text>
</comment>
<dbReference type="Pfam" id="PF14765">
    <property type="entry name" value="PS-DH"/>
    <property type="match status" value="1"/>
</dbReference>
<evidence type="ECO:0000256" key="6">
    <source>
        <dbReference type="PROSITE-ProRule" id="PRU01363"/>
    </source>
</evidence>
<dbReference type="InterPro" id="IPR018201">
    <property type="entry name" value="Ketoacyl_synth_AS"/>
</dbReference>
<organism evidence="9 10">
    <name type="scientific">Dictyostelium purpureum</name>
    <name type="common">Slime mold</name>
    <dbReference type="NCBI Taxonomy" id="5786"/>
    <lineage>
        <taxon>Eukaryota</taxon>
        <taxon>Amoebozoa</taxon>
        <taxon>Evosea</taxon>
        <taxon>Eumycetozoa</taxon>
        <taxon>Dictyostelia</taxon>
        <taxon>Dictyosteliales</taxon>
        <taxon>Dictyosteliaceae</taxon>
        <taxon>Dictyostelium</taxon>
    </lineage>
</organism>
<evidence type="ECO:0000259" key="7">
    <source>
        <dbReference type="PROSITE" id="PS52004"/>
    </source>
</evidence>
<dbReference type="Gene3D" id="3.40.50.720">
    <property type="entry name" value="NAD(P)-binding Rossmann-like Domain"/>
    <property type="match status" value="3"/>
</dbReference>
<dbReference type="SUPFAM" id="SSF50129">
    <property type="entry name" value="GroES-like"/>
    <property type="match status" value="1"/>
</dbReference>
<dbReference type="InterPro" id="IPR016036">
    <property type="entry name" value="Malonyl_transacylase_ACP-bd"/>
</dbReference>
<dbReference type="InterPro" id="IPR020841">
    <property type="entry name" value="PKS_Beta-ketoAc_synthase_dom"/>
</dbReference>
<feature type="active site" description="Proton donor; for dehydratase activity" evidence="6">
    <location>
        <position position="1127"/>
    </location>
</feature>
<dbReference type="CDD" id="cd05235">
    <property type="entry name" value="SDR_e1"/>
    <property type="match status" value="1"/>
</dbReference>
<keyword evidence="10" id="KW-1185">Reference proteome</keyword>
<name>F0ZCR2_DICPU</name>
<evidence type="ECO:0000256" key="3">
    <source>
        <dbReference type="ARBA" id="ARBA00022553"/>
    </source>
</evidence>